<dbReference type="InterPro" id="IPR005467">
    <property type="entry name" value="His_kinase_dom"/>
</dbReference>
<evidence type="ECO:0000313" key="7">
    <source>
        <dbReference type="Proteomes" id="UP000323632"/>
    </source>
</evidence>
<accession>A0A5M6CP08</accession>
<keyword evidence="7" id="KW-1185">Reference proteome</keyword>
<organism evidence="6 7">
    <name type="scientific">Taibaiella lutea</name>
    <dbReference type="NCBI Taxonomy" id="2608001"/>
    <lineage>
        <taxon>Bacteria</taxon>
        <taxon>Pseudomonadati</taxon>
        <taxon>Bacteroidota</taxon>
        <taxon>Chitinophagia</taxon>
        <taxon>Chitinophagales</taxon>
        <taxon>Chitinophagaceae</taxon>
        <taxon>Taibaiella</taxon>
    </lineage>
</organism>
<dbReference type="EC" id="2.7.13.3" evidence="2"/>
<dbReference type="SUPFAM" id="SSF55874">
    <property type="entry name" value="ATPase domain of HSP90 chaperone/DNA topoisomerase II/histidine kinase"/>
    <property type="match status" value="1"/>
</dbReference>
<dbReference type="Gene3D" id="1.10.287.130">
    <property type="match status" value="1"/>
</dbReference>
<dbReference type="Gene3D" id="3.30.565.10">
    <property type="entry name" value="Histidine kinase-like ATPase, C-terminal domain"/>
    <property type="match status" value="1"/>
</dbReference>
<evidence type="ECO:0000313" key="6">
    <source>
        <dbReference type="EMBL" id="KAA5534985.1"/>
    </source>
</evidence>
<dbReference type="Pfam" id="PF00512">
    <property type="entry name" value="HisKA"/>
    <property type="match status" value="1"/>
</dbReference>
<sequence>MKHNKGKYKLKHIRLLMVAGYLLLVIFAGQWLMTQYDKDENSLQKELSKLFDHVQEGITDSLLLVSITDPGKQPVSTKSEATLMLNDDTLNRLSSLLYKENNKDLTRQGVTMMVRKVRQLTPGEKQVLFHIDTSVFNNDFANDMRRKGWNFPVEWVTEAKGNKVAGNAIFIPNRFIQSGHGVLISDYRNYLLKGLWPQAAFVFVLLSVILLAFYITYLSLLRQIQLSSMKDDFVSNISHELKTPIATVKVALEAIQHFEAAGQKEYTAEYMHMASLEMERLELLVNRSLHTSLLESGRLSLQLEQANIRTIIEDVLLAYQVKFLAYEADVHFEIKGTDFDTMVDKLHLQGVLVNLLDNSLKYGQGKISISVELTSFNGKVNINVTDNGPGIPEEYRKKVFEKFFRVPMHNRHNVKGYGLGLTYAAQVMEQHNGKISVVNVPQGGCTFTVSL</sequence>
<keyword evidence="4" id="KW-0472">Membrane</keyword>
<evidence type="ECO:0000256" key="4">
    <source>
        <dbReference type="SAM" id="Phobius"/>
    </source>
</evidence>
<feature type="domain" description="Histidine kinase" evidence="5">
    <location>
        <begin position="236"/>
        <end position="451"/>
    </location>
</feature>
<name>A0A5M6CP08_9BACT</name>
<feature type="transmembrane region" description="Helical" evidence="4">
    <location>
        <begin position="195"/>
        <end position="220"/>
    </location>
</feature>
<gene>
    <name evidence="6" type="ORF">F0919_10330</name>
</gene>
<dbReference type="EMBL" id="VWSH01000002">
    <property type="protein sequence ID" value="KAA5534985.1"/>
    <property type="molecule type" value="Genomic_DNA"/>
</dbReference>
<dbReference type="RefSeq" id="WP_150032664.1">
    <property type="nucleotide sequence ID" value="NZ_VWSH01000002.1"/>
</dbReference>
<dbReference type="SUPFAM" id="SSF47384">
    <property type="entry name" value="Homodimeric domain of signal transducing histidine kinase"/>
    <property type="match status" value="1"/>
</dbReference>
<dbReference type="CDD" id="cd00082">
    <property type="entry name" value="HisKA"/>
    <property type="match status" value="1"/>
</dbReference>
<keyword evidence="6" id="KW-0808">Transferase</keyword>
<proteinExistence type="predicted"/>
<dbReference type="PANTHER" id="PTHR43547">
    <property type="entry name" value="TWO-COMPONENT HISTIDINE KINASE"/>
    <property type="match status" value="1"/>
</dbReference>
<dbReference type="InterPro" id="IPR003661">
    <property type="entry name" value="HisK_dim/P_dom"/>
</dbReference>
<keyword evidence="3" id="KW-0597">Phosphoprotein</keyword>
<dbReference type="AlphaFoldDB" id="A0A5M6CP08"/>
<dbReference type="Pfam" id="PF02518">
    <property type="entry name" value="HATPase_c"/>
    <property type="match status" value="1"/>
</dbReference>
<evidence type="ECO:0000259" key="5">
    <source>
        <dbReference type="PROSITE" id="PS50109"/>
    </source>
</evidence>
<dbReference type="GO" id="GO:0000155">
    <property type="term" value="F:phosphorelay sensor kinase activity"/>
    <property type="evidence" value="ECO:0007669"/>
    <property type="project" value="InterPro"/>
</dbReference>
<comment type="catalytic activity">
    <reaction evidence="1">
        <text>ATP + protein L-histidine = ADP + protein N-phospho-L-histidine.</text>
        <dbReference type="EC" id="2.7.13.3"/>
    </reaction>
</comment>
<keyword evidence="6" id="KW-0418">Kinase</keyword>
<evidence type="ECO:0000256" key="1">
    <source>
        <dbReference type="ARBA" id="ARBA00000085"/>
    </source>
</evidence>
<dbReference type="InterPro" id="IPR004358">
    <property type="entry name" value="Sig_transdc_His_kin-like_C"/>
</dbReference>
<dbReference type="PROSITE" id="PS50109">
    <property type="entry name" value="HIS_KIN"/>
    <property type="match status" value="1"/>
</dbReference>
<dbReference type="SMART" id="SM00387">
    <property type="entry name" value="HATPase_c"/>
    <property type="match status" value="1"/>
</dbReference>
<dbReference type="SMART" id="SM00388">
    <property type="entry name" value="HisKA"/>
    <property type="match status" value="1"/>
</dbReference>
<dbReference type="InterPro" id="IPR036890">
    <property type="entry name" value="HATPase_C_sf"/>
</dbReference>
<reference evidence="6 7" key="1">
    <citation type="submission" date="2019-09" db="EMBL/GenBank/DDBJ databases">
        <title>Genome sequence and assembly of Taibaiella sp.</title>
        <authorList>
            <person name="Chhetri G."/>
        </authorList>
    </citation>
    <scope>NUCLEOTIDE SEQUENCE [LARGE SCALE GENOMIC DNA]</scope>
    <source>
        <strain evidence="6 7">KVB11</strain>
    </source>
</reference>
<dbReference type="PANTHER" id="PTHR43547:SF2">
    <property type="entry name" value="HYBRID SIGNAL TRANSDUCTION HISTIDINE KINASE C"/>
    <property type="match status" value="1"/>
</dbReference>
<keyword evidence="4" id="KW-0812">Transmembrane</keyword>
<evidence type="ECO:0000256" key="2">
    <source>
        <dbReference type="ARBA" id="ARBA00012438"/>
    </source>
</evidence>
<protein>
    <recommendedName>
        <fullName evidence="2">histidine kinase</fullName>
        <ecNumber evidence="2">2.7.13.3</ecNumber>
    </recommendedName>
</protein>
<dbReference type="InterPro" id="IPR003594">
    <property type="entry name" value="HATPase_dom"/>
</dbReference>
<dbReference type="InterPro" id="IPR036097">
    <property type="entry name" value="HisK_dim/P_sf"/>
</dbReference>
<dbReference type="PRINTS" id="PR00344">
    <property type="entry name" value="BCTRLSENSOR"/>
</dbReference>
<evidence type="ECO:0000256" key="3">
    <source>
        <dbReference type="ARBA" id="ARBA00022553"/>
    </source>
</evidence>
<comment type="caution">
    <text evidence="6">The sequence shown here is derived from an EMBL/GenBank/DDBJ whole genome shotgun (WGS) entry which is preliminary data.</text>
</comment>
<dbReference type="Proteomes" id="UP000323632">
    <property type="component" value="Unassembled WGS sequence"/>
</dbReference>
<feature type="transmembrane region" description="Helical" evidence="4">
    <location>
        <begin position="12"/>
        <end position="33"/>
    </location>
</feature>
<dbReference type="CDD" id="cd00075">
    <property type="entry name" value="HATPase"/>
    <property type="match status" value="1"/>
</dbReference>
<keyword evidence="4" id="KW-1133">Transmembrane helix</keyword>